<comment type="caution">
    <text evidence="2">The sequence shown here is derived from an EMBL/GenBank/DDBJ whole genome shotgun (WGS) entry which is preliminary data.</text>
</comment>
<dbReference type="PANTHER" id="PTHR42760:SF40">
    <property type="entry name" value="3-OXOACYL-[ACYL-CARRIER-PROTEIN] REDUCTASE, CHLOROPLASTIC"/>
    <property type="match status" value="1"/>
</dbReference>
<accession>A0ABU2H4R7</accession>
<evidence type="ECO:0000256" key="1">
    <source>
        <dbReference type="ARBA" id="ARBA00006484"/>
    </source>
</evidence>
<gene>
    <name evidence="2" type="ORF">RIF23_05950</name>
</gene>
<organism evidence="2 3">
    <name type="scientific">Lipingzhangella rawalii</name>
    <dbReference type="NCBI Taxonomy" id="2055835"/>
    <lineage>
        <taxon>Bacteria</taxon>
        <taxon>Bacillati</taxon>
        <taxon>Actinomycetota</taxon>
        <taxon>Actinomycetes</taxon>
        <taxon>Streptosporangiales</taxon>
        <taxon>Nocardiopsidaceae</taxon>
        <taxon>Lipingzhangella</taxon>
    </lineage>
</organism>
<dbReference type="Pfam" id="PF13561">
    <property type="entry name" value="adh_short_C2"/>
    <property type="match status" value="1"/>
</dbReference>
<dbReference type="Proteomes" id="UP001250214">
    <property type="component" value="Unassembled WGS sequence"/>
</dbReference>
<dbReference type="Gene3D" id="3.40.50.720">
    <property type="entry name" value="NAD(P)-binding Rossmann-like Domain"/>
    <property type="match status" value="1"/>
</dbReference>
<dbReference type="PRINTS" id="PR00081">
    <property type="entry name" value="GDHRDH"/>
</dbReference>
<dbReference type="SUPFAM" id="SSF51735">
    <property type="entry name" value="NAD(P)-binding Rossmann-fold domains"/>
    <property type="match status" value="1"/>
</dbReference>
<reference evidence="3" key="1">
    <citation type="submission" date="2023-07" db="EMBL/GenBank/DDBJ databases">
        <title>Novel species in the genus Lipingzhangella isolated from Sambhar Salt Lake.</title>
        <authorList>
            <person name="Jiya N."/>
            <person name="Kajale S."/>
            <person name="Sharma A."/>
        </authorList>
    </citation>
    <scope>NUCLEOTIDE SEQUENCE [LARGE SCALE GENOMIC DNA]</scope>
    <source>
        <strain evidence="3">LS1_29</strain>
    </source>
</reference>
<evidence type="ECO:0000313" key="3">
    <source>
        <dbReference type="Proteomes" id="UP001250214"/>
    </source>
</evidence>
<dbReference type="RefSeq" id="WP_310911372.1">
    <property type="nucleotide sequence ID" value="NZ_JAVLVT010000002.1"/>
</dbReference>
<dbReference type="InterPro" id="IPR002347">
    <property type="entry name" value="SDR_fam"/>
</dbReference>
<comment type="similarity">
    <text evidence="1">Belongs to the short-chain dehydrogenases/reductases (SDR) family.</text>
</comment>
<keyword evidence="3" id="KW-1185">Reference proteome</keyword>
<dbReference type="PANTHER" id="PTHR42760">
    <property type="entry name" value="SHORT-CHAIN DEHYDROGENASES/REDUCTASES FAMILY MEMBER"/>
    <property type="match status" value="1"/>
</dbReference>
<dbReference type="EMBL" id="JAVLVT010000002">
    <property type="protein sequence ID" value="MDS1269835.1"/>
    <property type="molecule type" value="Genomic_DNA"/>
</dbReference>
<evidence type="ECO:0000313" key="2">
    <source>
        <dbReference type="EMBL" id="MDS1269835.1"/>
    </source>
</evidence>
<dbReference type="InterPro" id="IPR036291">
    <property type="entry name" value="NAD(P)-bd_dom_sf"/>
</dbReference>
<sequence>MTHRIITGARGLVGQALTHHLTEEPGTLLAIDTTRDEAASTTAGEIHQADCRSADFGDLVADFLRGASRVELFHTAGFVPEPTHIADIDTDAFRALVDDNLTVAYAALRTTARIAAENEVPGALTVLGSVGAIRAHRYKAAYDAAKAGVASLVRSFALEYGPYGISSRLVAIGPIAESASTAQDGAYAEPLVRLVPLHRYARVAEIAAAVAAFGSAAFDMTNGHTLTLDGGLSQQLRPLDIERPPGCLDCKPTAPCGRPHGFD</sequence>
<protein>
    <submittedName>
        <fullName evidence="2">SDR family oxidoreductase</fullName>
    </submittedName>
</protein>
<name>A0ABU2H4R7_9ACTN</name>
<proteinExistence type="inferred from homology"/>